<dbReference type="EnsemblMetazoa" id="GPPI001315-RA">
    <property type="protein sequence ID" value="GPPI001315-PA"/>
    <property type="gene ID" value="GPPI001315"/>
</dbReference>
<proteinExistence type="predicted"/>
<sequence length="110" mass="12098">MKAGEEYEMPSGGSASNCLCVLKRICLEENLKHYRGLEYNNLLIDSWSPHGLMVMTFGICAENKGSIPTANVTYDDPIQARLRIGRGLGEEDLIKYVSQLQGLSASSLDT</sequence>
<dbReference type="Proteomes" id="UP000092460">
    <property type="component" value="Unassembled WGS sequence"/>
</dbReference>
<name>A0A1B0ALZ3_9MUSC</name>
<dbReference type="EMBL" id="JXJN01000243">
    <property type="status" value="NOT_ANNOTATED_CDS"/>
    <property type="molecule type" value="Genomic_DNA"/>
</dbReference>
<keyword evidence="2" id="KW-1185">Reference proteome</keyword>
<protein>
    <submittedName>
        <fullName evidence="1">Uncharacterized protein</fullName>
    </submittedName>
</protein>
<accession>A0A1B0ALZ3</accession>
<dbReference type="VEuPathDB" id="VectorBase:GPPI001315"/>
<evidence type="ECO:0000313" key="1">
    <source>
        <dbReference type="EnsemblMetazoa" id="GPPI001315-PA"/>
    </source>
</evidence>
<reference evidence="1" key="2">
    <citation type="submission" date="2020-05" db="UniProtKB">
        <authorList>
            <consortium name="EnsemblMetazoa"/>
        </authorList>
    </citation>
    <scope>IDENTIFICATION</scope>
    <source>
        <strain evidence="1">IAEA</strain>
    </source>
</reference>
<organism evidence="1 2">
    <name type="scientific">Glossina palpalis gambiensis</name>
    <dbReference type="NCBI Taxonomy" id="67801"/>
    <lineage>
        <taxon>Eukaryota</taxon>
        <taxon>Metazoa</taxon>
        <taxon>Ecdysozoa</taxon>
        <taxon>Arthropoda</taxon>
        <taxon>Hexapoda</taxon>
        <taxon>Insecta</taxon>
        <taxon>Pterygota</taxon>
        <taxon>Neoptera</taxon>
        <taxon>Endopterygota</taxon>
        <taxon>Diptera</taxon>
        <taxon>Brachycera</taxon>
        <taxon>Muscomorpha</taxon>
        <taxon>Hippoboscoidea</taxon>
        <taxon>Glossinidae</taxon>
        <taxon>Glossina</taxon>
    </lineage>
</organism>
<evidence type="ECO:0000313" key="2">
    <source>
        <dbReference type="Proteomes" id="UP000092460"/>
    </source>
</evidence>
<dbReference type="AlphaFoldDB" id="A0A1B0ALZ3"/>
<dbReference type="EMBL" id="JXJN01000242">
    <property type="status" value="NOT_ANNOTATED_CDS"/>
    <property type="molecule type" value="Genomic_DNA"/>
</dbReference>
<reference evidence="2" key="1">
    <citation type="submission" date="2015-01" db="EMBL/GenBank/DDBJ databases">
        <authorList>
            <person name="Aksoy S."/>
            <person name="Warren W."/>
            <person name="Wilson R.K."/>
        </authorList>
    </citation>
    <scope>NUCLEOTIDE SEQUENCE [LARGE SCALE GENOMIC DNA]</scope>
    <source>
        <strain evidence="2">IAEA</strain>
    </source>
</reference>